<reference evidence="1 2" key="1">
    <citation type="submission" date="2018-12" db="EMBL/GenBank/DDBJ databases">
        <authorList>
            <person name="Toschakov S.V."/>
        </authorList>
    </citation>
    <scope>NUCLEOTIDE SEQUENCE [LARGE SCALE GENOMIC DNA]</scope>
    <source>
        <strain evidence="1 2">GM2012</strain>
    </source>
</reference>
<evidence type="ECO:0000313" key="1">
    <source>
        <dbReference type="EMBL" id="RUL84380.1"/>
    </source>
</evidence>
<accession>A0A432MF20</accession>
<sequence>MPWTSRDREIVDTLAAKVRVLSLAQVARGWWEPSQRREEHARTRLRLLGRAGLLDAYRVNVHPPLELRGPVIRWKPGEPDPDAEAAATQLRARWTEAARPTSVYTASPLAANLFGCSGGELPELTHRDHDLLLGEVFVAYLRSEPDAARRRWVGEAARPKAGYRVKDPDAFLVDDAGNTLRVIESGGKYDAGRVAEFHEHCAEHGLPYELW</sequence>
<organism evidence="1 2">
    <name type="scientific">Tautonia sociabilis</name>
    <dbReference type="NCBI Taxonomy" id="2080755"/>
    <lineage>
        <taxon>Bacteria</taxon>
        <taxon>Pseudomonadati</taxon>
        <taxon>Planctomycetota</taxon>
        <taxon>Planctomycetia</taxon>
        <taxon>Isosphaerales</taxon>
        <taxon>Isosphaeraceae</taxon>
        <taxon>Tautonia</taxon>
    </lineage>
</organism>
<name>A0A432MF20_9BACT</name>
<comment type="caution">
    <text evidence="1">The sequence shown here is derived from an EMBL/GenBank/DDBJ whole genome shotgun (WGS) entry which is preliminary data.</text>
</comment>
<dbReference type="OrthoDB" id="280300at2"/>
<reference evidence="1 2" key="2">
    <citation type="submission" date="2019-01" db="EMBL/GenBank/DDBJ databases">
        <title>Tautonia sociabilis, a novel thermotolerant planctomycete of Isosphaeraceae family, isolated from a 4000 m deep subterranean habitat.</title>
        <authorList>
            <person name="Kovaleva O.L."/>
            <person name="Elcheninov A.G."/>
            <person name="Van Heerden E."/>
            <person name="Toshchakov S.V."/>
            <person name="Novikov A."/>
            <person name="Bonch-Osmolovskaya E.A."/>
            <person name="Kublanov I.V."/>
        </authorList>
    </citation>
    <scope>NUCLEOTIDE SEQUENCE [LARGE SCALE GENOMIC DNA]</scope>
    <source>
        <strain evidence="1 2">GM2012</strain>
    </source>
</reference>
<gene>
    <name evidence="1" type="ORF">TsocGM_20420</name>
</gene>
<dbReference type="AlphaFoldDB" id="A0A432MF20"/>
<protein>
    <submittedName>
        <fullName evidence="1">Uncharacterized protein</fullName>
    </submittedName>
</protein>
<dbReference type="RefSeq" id="WP_126727316.1">
    <property type="nucleotide sequence ID" value="NZ_RYZH01000049.1"/>
</dbReference>
<proteinExistence type="predicted"/>
<dbReference type="EMBL" id="RYZH01000049">
    <property type="protein sequence ID" value="RUL84380.1"/>
    <property type="molecule type" value="Genomic_DNA"/>
</dbReference>
<dbReference type="Proteomes" id="UP000280296">
    <property type="component" value="Unassembled WGS sequence"/>
</dbReference>
<keyword evidence="2" id="KW-1185">Reference proteome</keyword>
<evidence type="ECO:0000313" key="2">
    <source>
        <dbReference type="Proteomes" id="UP000280296"/>
    </source>
</evidence>